<evidence type="ECO:0000259" key="10">
    <source>
        <dbReference type="SMART" id="SM01011"/>
    </source>
</evidence>
<comment type="caution">
    <text evidence="11">The sequence shown here is derived from an EMBL/GenBank/DDBJ whole genome shotgun (WGS) entry which is preliminary data.</text>
</comment>
<dbReference type="InterPro" id="IPR029149">
    <property type="entry name" value="Creatin/AminoP/Spt16_N"/>
</dbReference>
<comment type="catalytic activity">
    <reaction evidence="1">
        <text>Release of any N-terminal amino acid, including proline, that is linked to proline, even from a dipeptide or tripeptide.</text>
        <dbReference type="EC" id="3.4.11.9"/>
    </reaction>
</comment>
<dbReference type="Pfam" id="PF00557">
    <property type="entry name" value="Peptidase_M24"/>
    <property type="match status" value="1"/>
</dbReference>
<accession>A0ABV5JAP8</accession>
<dbReference type="PROSITE" id="PS00491">
    <property type="entry name" value="PROLINE_PEPTIDASE"/>
    <property type="match status" value="1"/>
</dbReference>
<dbReference type="InterPro" id="IPR036005">
    <property type="entry name" value="Creatinase/aminopeptidase-like"/>
</dbReference>
<protein>
    <recommendedName>
        <fullName evidence="4">Xaa-Pro aminopeptidase</fullName>
        <ecNumber evidence="4">3.4.11.9</ecNumber>
    </recommendedName>
</protein>
<evidence type="ECO:0000313" key="11">
    <source>
        <dbReference type="EMBL" id="MFB9212999.1"/>
    </source>
</evidence>
<dbReference type="PANTHER" id="PTHR43226:SF4">
    <property type="entry name" value="XAA-PRO AMINOPEPTIDASE 3"/>
    <property type="match status" value="1"/>
</dbReference>
<dbReference type="Gene3D" id="3.90.230.10">
    <property type="entry name" value="Creatinase/methionine aminopeptidase superfamily"/>
    <property type="match status" value="1"/>
</dbReference>
<evidence type="ECO:0000313" key="12">
    <source>
        <dbReference type="Proteomes" id="UP001589654"/>
    </source>
</evidence>
<keyword evidence="7" id="KW-0378">Hydrolase</keyword>
<evidence type="ECO:0000256" key="8">
    <source>
        <dbReference type="ARBA" id="ARBA00023049"/>
    </source>
</evidence>
<keyword evidence="9" id="KW-0464">Manganese</keyword>
<dbReference type="Gene3D" id="3.40.350.10">
    <property type="entry name" value="Creatinase/prolidase N-terminal domain"/>
    <property type="match status" value="1"/>
</dbReference>
<keyword evidence="6" id="KW-0479">Metal-binding</keyword>
<dbReference type="InterPro" id="IPR007865">
    <property type="entry name" value="Aminopep_P_N"/>
</dbReference>
<gene>
    <name evidence="11" type="ORF">ACFFUR_14380</name>
</gene>
<comment type="similarity">
    <text evidence="3">Belongs to the peptidase M24B family.</text>
</comment>
<proteinExistence type="inferred from homology"/>
<keyword evidence="11" id="KW-0031">Aminopeptidase</keyword>
<sequence>MRYKPLSKSLYVKNREKLVKKMKPNSIAVFNANDLMPSNADGTFKFRQNNNLFYLSGIDQEETLLVLCPDFPNKNLREVLFVKETNEHIAIWEGNKLTQNEAKEVSGIKNVHWTKDFDRIFSSLMTFSEHVYLDTNEHQGAAREVETRNDRFVKSCKELFPLHDYQRAAPLLQELRAVKEGEEIDQIQKACEITDKAFRRVLKFVRPGVMEYEIEAEFLHEFIRHGSRGFSFEPIMGSGPNSCVLHYLDNDKHCQSGDLILMDVGAEYGNYNSDMTRTIPINGRFSPRQKEVYNAVLRVKKEASKMLRPGISVQDFHIEVGKIMESELIGLGLLDKTDIKHQNPNQPLYKKYFMHGTSHHLGLDVHDLGPVFSPIQPGMVFTIEPGIYIREENIGIRLENDWVVQEKDNLDLMKNIPIEVEEIEEIMNTN</sequence>
<dbReference type="PANTHER" id="PTHR43226">
    <property type="entry name" value="XAA-PRO AMINOPEPTIDASE 3"/>
    <property type="match status" value="1"/>
</dbReference>
<dbReference type="EMBL" id="JBHMEW010000065">
    <property type="protein sequence ID" value="MFB9212999.1"/>
    <property type="molecule type" value="Genomic_DNA"/>
</dbReference>
<dbReference type="PRINTS" id="PR00599">
    <property type="entry name" value="MAPEPTIDASE"/>
</dbReference>
<dbReference type="RefSeq" id="WP_290248386.1">
    <property type="nucleotide sequence ID" value="NZ_JAUFQT010000001.1"/>
</dbReference>
<dbReference type="InterPro" id="IPR052433">
    <property type="entry name" value="X-Pro_dipept-like"/>
</dbReference>
<name>A0ABV5JAP8_9BACT</name>
<evidence type="ECO:0000256" key="1">
    <source>
        <dbReference type="ARBA" id="ARBA00001424"/>
    </source>
</evidence>
<dbReference type="Pfam" id="PF05195">
    <property type="entry name" value="AMP_N"/>
    <property type="match status" value="1"/>
</dbReference>
<dbReference type="Proteomes" id="UP001589654">
    <property type="component" value="Unassembled WGS sequence"/>
</dbReference>
<dbReference type="SUPFAM" id="SSF55920">
    <property type="entry name" value="Creatinase/aminopeptidase"/>
    <property type="match status" value="1"/>
</dbReference>
<dbReference type="GO" id="GO:0004177">
    <property type="term" value="F:aminopeptidase activity"/>
    <property type="evidence" value="ECO:0007669"/>
    <property type="project" value="UniProtKB-KW"/>
</dbReference>
<evidence type="ECO:0000256" key="3">
    <source>
        <dbReference type="ARBA" id="ARBA00008766"/>
    </source>
</evidence>
<evidence type="ECO:0000256" key="6">
    <source>
        <dbReference type="ARBA" id="ARBA00022723"/>
    </source>
</evidence>
<keyword evidence="12" id="KW-1185">Reference proteome</keyword>
<comment type="cofactor">
    <cofactor evidence="2">
        <name>Mn(2+)</name>
        <dbReference type="ChEBI" id="CHEBI:29035"/>
    </cofactor>
</comment>
<evidence type="ECO:0000256" key="4">
    <source>
        <dbReference type="ARBA" id="ARBA00012574"/>
    </source>
</evidence>
<dbReference type="SUPFAM" id="SSF53092">
    <property type="entry name" value="Creatinase/prolidase N-terminal domain"/>
    <property type="match status" value="1"/>
</dbReference>
<dbReference type="InterPro" id="IPR000994">
    <property type="entry name" value="Pept_M24"/>
</dbReference>
<keyword evidence="5" id="KW-0645">Protease</keyword>
<dbReference type="EC" id="3.4.11.9" evidence="4"/>
<evidence type="ECO:0000256" key="7">
    <source>
        <dbReference type="ARBA" id="ARBA00022801"/>
    </source>
</evidence>
<dbReference type="SMART" id="SM01011">
    <property type="entry name" value="AMP_N"/>
    <property type="match status" value="1"/>
</dbReference>
<reference evidence="11 12" key="1">
    <citation type="submission" date="2024-09" db="EMBL/GenBank/DDBJ databases">
        <authorList>
            <person name="Sun Q."/>
            <person name="Mori K."/>
        </authorList>
    </citation>
    <scope>NUCLEOTIDE SEQUENCE [LARGE SCALE GENOMIC DNA]</scope>
    <source>
        <strain evidence="11 12">CECT 7682</strain>
    </source>
</reference>
<organism evidence="11 12">
    <name type="scientific">Echinicola jeungdonensis</name>
    <dbReference type="NCBI Taxonomy" id="709343"/>
    <lineage>
        <taxon>Bacteria</taxon>
        <taxon>Pseudomonadati</taxon>
        <taxon>Bacteroidota</taxon>
        <taxon>Cytophagia</taxon>
        <taxon>Cytophagales</taxon>
        <taxon>Cyclobacteriaceae</taxon>
        <taxon>Echinicola</taxon>
    </lineage>
</organism>
<keyword evidence="8" id="KW-0482">Metalloprotease</keyword>
<dbReference type="InterPro" id="IPR001714">
    <property type="entry name" value="Pept_M24_MAP"/>
</dbReference>
<evidence type="ECO:0000256" key="9">
    <source>
        <dbReference type="ARBA" id="ARBA00023211"/>
    </source>
</evidence>
<dbReference type="CDD" id="cd01087">
    <property type="entry name" value="Prolidase"/>
    <property type="match status" value="1"/>
</dbReference>
<dbReference type="InterPro" id="IPR001131">
    <property type="entry name" value="Peptidase_M24B_aminopep-P_CS"/>
</dbReference>
<feature type="domain" description="Aminopeptidase P N-terminal" evidence="10">
    <location>
        <begin position="6"/>
        <end position="142"/>
    </location>
</feature>
<evidence type="ECO:0000256" key="2">
    <source>
        <dbReference type="ARBA" id="ARBA00001936"/>
    </source>
</evidence>
<evidence type="ECO:0000256" key="5">
    <source>
        <dbReference type="ARBA" id="ARBA00022670"/>
    </source>
</evidence>